<dbReference type="Gene3D" id="1.10.238.20">
    <property type="entry name" value="Pheromone/general odorant binding protein domain"/>
    <property type="match status" value="1"/>
</dbReference>
<evidence type="ECO:0000313" key="2">
    <source>
        <dbReference type="Proteomes" id="UP000823941"/>
    </source>
</evidence>
<gene>
    <name evidence="1" type="ORF">JYU34_004838</name>
</gene>
<reference evidence="1 2" key="1">
    <citation type="submission" date="2021-06" db="EMBL/GenBank/DDBJ databases">
        <title>A haploid diamondback moth (Plutella xylostella L.) genome assembly resolves 31 chromosomes and identifies a diamide resistance mutation.</title>
        <authorList>
            <person name="Ward C.M."/>
            <person name="Perry K.D."/>
            <person name="Baker G."/>
            <person name="Powis K."/>
            <person name="Heckel D.G."/>
            <person name="Baxter S.W."/>
        </authorList>
    </citation>
    <scope>NUCLEOTIDE SEQUENCE [LARGE SCALE GENOMIC DNA]</scope>
    <source>
        <strain evidence="1 2">LV</strain>
        <tissue evidence="1">Single pupa</tissue>
    </source>
</reference>
<name>A0ABQ7QVA7_PLUXY</name>
<dbReference type="InterPro" id="IPR036728">
    <property type="entry name" value="PBP_GOBP_sf"/>
</dbReference>
<organism evidence="1 2">
    <name type="scientific">Plutella xylostella</name>
    <name type="common">Diamondback moth</name>
    <name type="synonym">Plutella maculipennis</name>
    <dbReference type="NCBI Taxonomy" id="51655"/>
    <lineage>
        <taxon>Eukaryota</taxon>
        <taxon>Metazoa</taxon>
        <taxon>Ecdysozoa</taxon>
        <taxon>Arthropoda</taxon>
        <taxon>Hexapoda</taxon>
        <taxon>Insecta</taxon>
        <taxon>Pterygota</taxon>
        <taxon>Neoptera</taxon>
        <taxon>Endopterygota</taxon>
        <taxon>Lepidoptera</taxon>
        <taxon>Glossata</taxon>
        <taxon>Ditrysia</taxon>
        <taxon>Yponomeutoidea</taxon>
        <taxon>Plutellidae</taxon>
        <taxon>Plutella</taxon>
    </lineage>
</organism>
<comment type="caution">
    <text evidence="1">The sequence shown here is derived from an EMBL/GenBank/DDBJ whole genome shotgun (WGS) entry which is preliminary data.</text>
</comment>
<dbReference type="Pfam" id="PF01395">
    <property type="entry name" value="PBP_GOBP"/>
    <property type="match status" value="1"/>
</dbReference>
<dbReference type="EMBL" id="JAHIBW010000007">
    <property type="protein sequence ID" value="KAG7308982.1"/>
    <property type="molecule type" value="Genomic_DNA"/>
</dbReference>
<protein>
    <submittedName>
        <fullName evidence="1">Uncharacterized protein</fullName>
    </submittedName>
</protein>
<dbReference type="SMART" id="SM00708">
    <property type="entry name" value="PhBP"/>
    <property type="match status" value="1"/>
</dbReference>
<sequence>MFRAHSDQCLASSGATATEVDSLLSGALVDSPALRRHVYCILLRCKAIGKDGKLQKAAVLGKLARIDDKNATKVLENCFEQTGETPEDLAWNLFKCGYDKKSVIFEYMPNASPSSGEN</sequence>
<dbReference type="Proteomes" id="UP000823941">
    <property type="component" value="Chromosome 7"/>
</dbReference>
<accession>A0ABQ7QVA7</accession>
<dbReference type="CDD" id="cd23992">
    <property type="entry name" value="PBP_GOBP"/>
    <property type="match status" value="1"/>
</dbReference>
<dbReference type="InterPro" id="IPR006170">
    <property type="entry name" value="PBP/GOBP"/>
</dbReference>
<dbReference type="SUPFAM" id="SSF47565">
    <property type="entry name" value="Insect pheromone/odorant-binding proteins"/>
    <property type="match status" value="1"/>
</dbReference>
<keyword evidence="2" id="KW-1185">Reference proteome</keyword>
<proteinExistence type="predicted"/>
<evidence type="ECO:0000313" key="1">
    <source>
        <dbReference type="EMBL" id="KAG7308982.1"/>
    </source>
</evidence>